<dbReference type="AlphaFoldDB" id="A0A8S0QC27"/>
<proteinExistence type="predicted"/>
<name>A0A8S0QC27_OLEEU</name>
<dbReference type="PANTHER" id="PTHR33600:SF4">
    <property type="entry name" value="PLASTID DIVISION PROTEIN PDV1"/>
    <property type="match status" value="1"/>
</dbReference>
<dbReference type="OrthoDB" id="1613918at2759"/>
<sequence>MINGMEEIEAVLEKIWDLHDKLSDAIHSISRTHFQNSIKNPRKSTYSEEYYFHGKKKFNDDDNTGSGFVYMKGLQVDDEDSVVQEAKSLYAIRIALENLEDQLEFFYSVQTQQQAERDAAIARLEQSRIALAMRLAEHNGKKYKVIEEARALVTDVRKASLFVSPENPFGPSTYPVNRNFASPEAKRSNVLVNFLISTFNFVSSTLKLDSMSGTLGNAALFTISMLAFLHLNQVSGKEKYTLNLNLSPNQDLDYTRDMSKVYRTVGSSSSDHSDQLDVMSARG</sequence>
<dbReference type="EMBL" id="CACTIH010001817">
    <property type="protein sequence ID" value="CAA2964046.1"/>
    <property type="molecule type" value="Genomic_DNA"/>
</dbReference>
<dbReference type="Proteomes" id="UP000594638">
    <property type="component" value="Unassembled WGS sequence"/>
</dbReference>
<reference evidence="1 2" key="1">
    <citation type="submission" date="2019-12" db="EMBL/GenBank/DDBJ databases">
        <authorList>
            <person name="Alioto T."/>
            <person name="Alioto T."/>
            <person name="Gomez Garrido J."/>
        </authorList>
    </citation>
    <scope>NUCLEOTIDE SEQUENCE [LARGE SCALE GENOMIC DNA]</scope>
</reference>
<dbReference type="Gramene" id="OE9A095074T1">
    <property type="protein sequence ID" value="OE9A095074C1"/>
    <property type="gene ID" value="OE9A095074"/>
</dbReference>
<gene>
    <name evidence="1" type="ORF">OLEA9_A095074</name>
</gene>
<evidence type="ECO:0000313" key="2">
    <source>
        <dbReference type="Proteomes" id="UP000594638"/>
    </source>
</evidence>
<dbReference type="PANTHER" id="PTHR33600">
    <property type="entry name" value="PLASTID DIVISION PROTEIN PDV2"/>
    <property type="match status" value="1"/>
</dbReference>
<dbReference type="GO" id="GO:0010020">
    <property type="term" value="P:chloroplast fission"/>
    <property type="evidence" value="ECO:0007669"/>
    <property type="project" value="InterPro"/>
</dbReference>
<keyword evidence="2" id="KW-1185">Reference proteome</keyword>
<dbReference type="InterPro" id="IPR038939">
    <property type="entry name" value="PDV1/PDV2"/>
</dbReference>
<organism evidence="1 2">
    <name type="scientific">Olea europaea subsp. europaea</name>
    <dbReference type="NCBI Taxonomy" id="158383"/>
    <lineage>
        <taxon>Eukaryota</taxon>
        <taxon>Viridiplantae</taxon>
        <taxon>Streptophyta</taxon>
        <taxon>Embryophyta</taxon>
        <taxon>Tracheophyta</taxon>
        <taxon>Spermatophyta</taxon>
        <taxon>Magnoliopsida</taxon>
        <taxon>eudicotyledons</taxon>
        <taxon>Gunneridae</taxon>
        <taxon>Pentapetalae</taxon>
        <taxon>asterids</taxon>
        <taxon>lamiids</taxon>
        <taxon>Lamiales</taxon>
        <taxon>Oleaceae</taxon>
        <taxon>Oleeae</taxon>
        <taxon>Olea</taxon>
    </lineage>
</organism>
<accession>A0A8S0QC27</accession>
<protein>
    <recommendedName>
        <fullName evidence="3">Plastid division protein PDV1</fullName>
    </recommendedName>
</protein>
<evidence type="ECO:0008006" key="3">
    <source>
        <dbReference type="Google" id="ProtNLM"/>
    </source>
</evidence>
<evidence type="ECO:0000313" key="1">
    <source>
        <dbReference type="EMBL" id="CAA2964046.1"/>
    </source>
</evidence>
<comment type="caution">
    <text evidence="1">The sequence shown here is derived from an EMBL/GenBank/DDBJ whole genome shotgun (WGS) entry which is preliminary data.</text>
</comment>